<evidence type="ECO:0000259" key="6">
    <source>
        <dbReference type="PROSITE" id="PS50923"/>
    </source>
</evidence>
<dbReference type="SMART" id="SM00032">
    <property type="entry name" value="CCP"/>
    <property type="match status" value="1"/>
</dbReference>
<evidence type="ECO:0000256" key="2">
    <source>
        <dbReference type="ARBA" id="ARBA00022659"/>
    </source>
</evidence>
<dbReference type="AlphaFoldDB" id="A0A8C1TTX1"/>
<keyword evidence="3" id="KW-0732">Signal</keyword>
<accession>A0A8C1TTX1</accession>
<dbReference type="Gene3D" id="2.10.70.10">
    <property type="entry name" value="Complement Module, domain 1"/>
    <property type="match status" value="2"/>
</dbReference>
<comment type="caution">
    <text evidence="5">Lacks conserved residue(s) required for the propagation of feature annotation.</text>
</comment>
<sequence>MWVFTQTIHIEIYHIFALPSEKCGPPPNISNADTKEMTKNEYNTEERVEYSCFDKYILNPRPPFSSYLTCVKGEWKGKIYCLKPCIVTVEEMDKRGIMLKWKSNEKIISTHNEAIDFACQSGKKFKAQNLPRPTCNDGVINLPECEE</sequence>
<dbReference type="InterPro" id="IPR051503">
    <property type="entry name" value="ComplSys_Reg/VirEntry_Med"/>
</dbReference>
<dbReference type="InterPro" id="IPR000436">
    <property type="entry name" value="Sushi_SCR_CCP_dom"/>
</dbReference>
<keyword evidence="4" id="KW-1015">Disulfide bond</keyword>
<reference evidence="7" key="1">
    <citation type="submission" date="2025-08" db="UniProtKB">
        <authorList>
            <consortium name="Ensembl"/>
        </authorList>
    </citation>
    <scope>IDENTIFICATION</scope>
</reference>
<dbReference type="Pfam" id="PF00084">
    <property type="entry name" value="Sushi"/>
    <property type="match status" value="1"/>
</dbReference>
<evidence type="ECO:0000256" key="1">
    <source>
        <dbReference type="ARBA" id="ARBA00004328"/>
    </source>
</evidence>
<evidence type="ECO:0000313" key="7">
    <source>
        <dbReference type="Ensembl" id="ENSCCRP00015025789.1"/>
    </source>
</evidence>
<organism evidence="7 8">
    <name type="scientific">Cyprinus carpio</name>
    <name type="common">Common carp</name>
    <dbReference type="NCBI Taxonomy" id="7962"/>
    <lineage>
        <taxon>Eukaryota</taxon>
        <taxon>Metazoa</taxon>
        <taxon>Chordata</taxon>
        <taxon>Craniata</taxon>
        <taxon>Vertebrata</taxon>
        <taxon>Euteleostomi</taxon>
        <taxon>Actinopterygii</taxon>
        <taxon>Neopterygii</taxon>
        <taxon>Teleostei</taxon>
        <taxon>Ostariophysi</taxon>
        <taxon>Cypriniformes</taxon>
        <taxon>Cyprinidae</taxon>
        <taxon>Cyprininae</taxon>
        <taxon>Cyprinus</taxon>
    </lineage>
</organism>
<name>A0A8C1TTX1_CYPCA</name>
<dbReference type="SUPFAM" id="SSF57535">
    <property type="entry name" value="Complement control module/SCR domain"/>
    <property type="match status" value="2"/>
</dbReference>
<evidence type="ECO:0000256" key="4">
    <source>
        <dbReference type="ARBA" id="ARBA00023157"/>
    </source>
</evidence>
<keyword evidence="2 5" id="KW-0768">Sushi</keyword>
<dbReference type="PANTHER" id="PTHR45785">
    <property type="entry name" value="COMPLEMENT FACTOR H-RELATED"/>
    <property type="match status" value="1"/>
</dbReference>
<dbReference type="Ensembl" id="ENSCCRT00015026699.1">
    <property type="protein sequence ID" value="ENSCCRP00015025789.1"/>
    <property type="gene ID" value="ENSCCRG00015010908.1"/>
</dbReference>
<evidence type="ECO:0000313" key="8">
    <source>
        <dbReference type="Proteomes" id="UP000694700"/>
    </source>
</evidence>
<dbReference type="Proteomes" id="UP000694700">
    <property type="component" value="Unplaced"/>
</dbReference>
<dbReference type="InterPro" id="IPR035976">
    <property type="entry name" value="Sushi/SCR/CCP_sf"/>
</dbReference>
<feature type="domain" description="Sushi" evidence="6">
    <location>
        <begin position="21"/>
        <end position="83"/>
    </location>
</feature>
<dbReference type="PROSITE" id="PS50923">
    <property type="entry name" value="SUSHI"/>
    <property type="match status" value="1"/>
</dbReference>
<proteinExistence type="predicted"/>
<comment type="subcellular location">
    <subcellularLocation>
        <location evidence="1">Virion</location>
    </subcellularLocation>
</comment>
<evidence type="ECO:0000256" key="3">
    <source>
        <dbReference type="ARBA" id="ARBA00022729"/>
    </source>
</evidence>
<evidence type="ECO:0000256" key="5">
    <source>
        <dbReference type="PROSITE-ProRule" id="PRU00302"/>
    </source>
</evidence>
<dbReference type="PANTHER" id="PTHR45785:SF2">
    <property type="entry name" value="COMPLEMENT FACTOR H-RELATED"/>
    <property type="match status" value="1"/>
</dbReference>
<protein>
    <recommendedName>
        <fullName evidence="6">Sushi domain-containing protein</fullName>
    </recommendedName>
</protein>